<evidence type="ECO:0000256" key="2">
    <source>
        <dbReference type="SAM" id="Phobius"/>
    </source>
</evidence>
<gene>
    <name evidence="4" type="ORF">CVT24_002581</name>
</gene>
<dbReference type="Proteomes" id="UP000284842">
    <property type="component" value="Unassembled WGS sequence"/>
</dbReference>
<keyword evidence="2" id="KW-1133">Transmembrane helix</keyword>
<dbReference type="Pfam" id="PF20153">
    <property type="entry name" value="DUF6535"/>
    <property type="match status" value="1"/>
</dbReference>
<name>A0A409WB64_9AGAR</name>
<feature type="transmembrane region" description="Helical" evidence="2">
    <location>
        <begin position="291"/>
        <end position="315"/>
    </location>
</feature>
<protein>
    <recommendedName>
        <fullName evidence="3">DUF6535 domain-containing protein</fullName>
    </recommendedName>
</protein>
<feature type="region of interest" description="Disordered" evidence="1">
    <location>
        <begin position="69"/>
        <end position="90"/>
    </location>
</feature>
<comment type="caution">
    <text evidence="4">The sequence shown here is derived from an EMBL/GenBank/DDBJ whole genome shotgun (WGS) entry which is preliminary data.</text>
</comment>
<keyword evidence="5" id="KW-1185">Reference proteome</keyword>
<organism evidence="4 5">
    <name type="scientific">Panaeolus cyanescens</name>
    <dbReference type="NCBI Taxonomy" id="181874"/>
    <lineage>
        <taxon>Eukaryota</taxon>
        <taxon>Fungi</taxon>
        <taxon>Dikarya</taxon>
        <taxon>Basidiomycota</taxon>
        <taxon>Agaricomycotina</taxon>
        <taxon>Agaricomycetes</taxon>
        <taxon>Agaricomycetidae</taxon>
        <taxon>Agaricales</taxon>
        <taxon>Agaricineae</taxon>
        <taxon>Galeropsidaceae</taxon>
        <taxon>Panaeolus</taxon>
    </lineage>
</organism>
<dbReference type="InParanoid" id="A0A409WB64"/>
<feature type="transmembrane region" description="Helical" evidence="2">
    <location>
        <begin position="261"/>
        <end position="284"/>
    </location>
</feature>
<dbReference type="AlphaFoldDB" id="A0A409WB64"/>
<evidence type="ECO:0000256" key="1">
    <source>
        <dbReference type="SAM" id="MobiDB-lite"/>
    </source>
</evidence>
<evidence type="ECO:0000259" key="3">
    <source>
        <dbReference type="Pfam" id="PF20153"/>
    </source>
</evidence>
<accession>A0A409WB64</accession>
<keyword evidence="2" id="KW-0472">Membrane</keyword>
<feature type="domain" description="DUF6535" evidence="3">
    <location>
        <begin position="109"/>
        <end position="286"/>
    </location>
</feature>
<reference evidence="4 5" key="1">
    <citation type="journal article" date="2018" name="Evol. Lett.">
        <title>Horizontal gene cluster transfer increased hallucinogenic mushroom diversity.</title>
        <authorList>
            <person name="Reynolds H.T."/>
            <person name="Vijayakumar V."/>
            <person name="Gluck-Thaler E."/>
            <person name="Korotkin H.B."/>
            <person name="Matheny P.B."/>
            <person name="Slot J.C."/>
        </authorList>
    </citation>
    <scope>NUCLEOTIDE SEQUENCE [LARGE SCALE GENOMIC DNA]</scope>
    <source>
        <strain evidence="4 5">2629</strain>
    </source>
</reference>
<keyword evidence="2" id="KW-0812">Transmembrane</keyword>
<sequence>MASDELTRQPTRVDSQETRIQVEVEQELPDSPIRWDAPEKPGRVSSQSQYYSVQDNPYQQFASRRQSRIPNLKAASPYPGSQADIHEQDRPWKCGDPYRHLVPTKGDSWHRCHKLAEKYDNEMCDAWKEEVDKLLIFAGLFSATVTAFTVESYQWLSEESEDVSAKLLGYIANHLYNSTATRPTPPFDFAADTFSVDSSDVRINTVWFLSLTLSLTTVLIGILCLQWLREFQRDAALPHKEAVALRQMRYEGLLHWKVPEILSVLPILLQLSLILFFMGLLELLWTRNRTVAIFVSAVIAVVMLFLGITTALPALQHAFTRDNHLRIPQCPYKSPQSWLCYRSCNAIFRVISTLQIPKFELPFFHRLFKSATDLNWMTFDMRWRQLRDAEEVVRGTAKKLRDSDDLIHSLQWINNTFTQSVEAVYPIYHNLGDMDISVAAATVSGFYQDGQIDNATLRVMLDDRFSPTEDQKREIILAYYLHLHCEAHPILKPMYVENVIRILNSQEVPPSFYEWISQILQDLATASPSNTSSSALLNPDLSIQALLCVKNLITRNRRGGLQTLDIVVAWSLLHRLLSSSISTVPDDRSVDVNVNTHYLKVACDLFEVFEGWIAQGKAIERWERVKVCAEGMMTIFPPSTDITVLQSLCPEMDKAVDLVQSLEDHIDALGGPSAILLKEGWWLDYWDLYTEDDWGNLLKNFQAVSGTS</sequence>
<dbReference type="OrthoDB" id="2756178at2759"/>
<feature type="transmembrane region" description="Helical" evidence="2">
    <location>
        <begin position="206"/>
        <end position="228"/>
    </location>
</feature>
<dbReference type="InterPro" id="IPR045338">
    <property type="entry name" value="DUF6535"/>
</dbReference>
<evidence type="ECO:0000313" key="5">
    <source>
        <dbReference type="Proteomes" id="UP000284842"/>
    </source>
</evidence>
<dbReference type="EMBL" id="NHTK01005645">
    <property type="protein sequence ID" value="PPQ75728.1"/>
    <property type="molecule type" value="Genomic_DNA"/>
</dbReference>
<evidence type="ECO:0000313" key="4">
    <source>
        <dbReference type="EMBL" id="PPQ75728.1"/>
    </source>
</evidence>
<proteinExistence type="predicted"/>
<feature type="region of interest" description="Disordered" evidence="1">
    <location>
        <begin position="1"/>
        <end position="48"/>
    </location>
</feature>